<keyword evidence="1" id="KW-0732">Signal</keyword>
<comment type="caution">
    <text evidence="2">The sequence shown here is derived from an EMBL/GenBank/DDBJ whole genome shotgun (WGS) entry which is preliminary data.</text>
</comment>
<evidence type="ECO:0000313" key="3">
    <source>
        <dbReference type="Proteomes" id="UP001595740"/>
    </source>
</evidence>
<organism evidence="2 3">
    <name type="scientific">Lysobacter cavernae</name>
    <dbReference type="NCBI Taxonomy" id="1685901"/>
    <lineage>
        <taxon>Bacteria</taxon>
        <taxon>Pseudomonadati</taxon>
        <taxon>Pseudomonadota</taxon>
        <taxon>Gammaproteobacteria</taxon>
        <taxon>Lysobacterales</taxon>
        <taxon>Lysobacteraceae</taxon>
        <taxon>Lysobacter</taxon>
    </lineage>
</organism>
<feature type="signal peptide" evidence="1">
    <location>
        <begin position="1"/>
        <end position="22"/>
    </location>
</feature>
<accession>A0ABV7RM73</accession>
<reference evidence="3" key="1">
    <citation type="journal article" date="2019" name="Int. J. Syst. Evol. Microbiol.">
        <title>The Global Catalogue of Microorganisms (GCM) 10K type strain sequencing project: providing services to taxonomists for standard genome sequencing and annotation.</title>
        <authorList>
            <consortium name="The Broad Institute Genomics Platform"/>
            <consortium name="The Broad Institute Genome Sequencing Center for Infectious Disease"/>
            <person name="Wu L."/>
            <person name="Ma J."/>
        </authorList>
    </citation>
    <scope>NUCLEOTIDE SEQUENCE [LARGE SCALE GENOMIC DNA]</scope>
    <source>
        <strain evidence="3">KCTC 42875</strain>
    </source>
</reference>
<proteinExistence type="predicted"/>
<sequence>MRNKTALSLGLLAALVATAAFARPPGPAVAGEFYVYFDQSGEVVGRASIDCLGEFHQTGKATNFYSNGYAVCNPR</sequence>
<protein>
    <recommendedName>
        <fullName evidence="4">Secreted protein</fullName>
    </recommendedName>
</protein>
<dbReference type="RefSeq" id="WP_386757877.1">
    <property type="nucleotide sequence ID" value="NZ_JBHRXK010000001.1"/>
</dbReference>
<name>A0ABV7RM73_9GAMM</name>
<evidence type="ECO:0000313" key="2">
    <source>
        <dbReference type="EMBL" id="MFC3550248.1"/>
    </source>
</evidence>
<dbReference type="Proteomes" id="UP001595740">
    <property type="component" value="Unassembled WGS sequence"/>
</dbReference>
<keyword evidence="3" id="KW-1185">Reference proteome</keyword>
<evidence type="ECO:0000256" key="1">
    <source>
        <dbReference type="SAM" id="SignalP"/>
    </source>
</evidence>
<gene>
    <name evidence="2" type="ORF">ACFOLC_04395</name>
</gene>
<evidence type="ECO:0008006" key="4">
    <source>
        <dbReference type="Google" id="ProtNLM"/>
    </source>
</evidence>
<dbReference type="EMBL" id="JBHRXK010000001">
    <property type="protein sequence ID" value="MFC3550248.1"/>
    <property type="molecule type" value="Genomic_DNA"/>
</dbReference>
<feature type="chain" id="PRO_5045376886" description="Secreted protein" evidence="1">
    <location>
        <begin position="23"/>
        <end position="75"/>
    </location>
</feature>